<comment type="catalytic activity">
    <reaction evidence="2">
        <text>an L-aminoacyl-L-amino acid + H2O = 2 an L-alpha-amino acid</text>
        <dbReference type="Rhea" id="RHEA:48940"/>
        <dbReference type="ChEBI" id="CHEBI:15377"/>
        <dbReference type="ChEBI" id="CHEBI:59869"/>
        <dbReference type="ChEBI" id="CHEBI:77460"/>
        <dbReference type="EC" id="3.4.13.19"/>
    </reaction>
</comment>
<proteinExistence type="inferred from homology"/>
<evidence type="ECO:0000256" key="2">
    <source>
        <dbReference type="RuleBase" id="RU341113"/>
    </source>
</evidence>
<keyword evidence="2" id="KW-0862">Zinc</keyword>
<dbReference type="PANTHER" id="PTHR10443:SF12">
    <property type="entry name" value="DIPEPTIDASE"/>
    <property type="match status" value="1"/>
</dbReference>
<keyword evidence="2" id="KW-0378">Hydrolase</keyword>
<dbReference type="Pfam" id="PF01244">
    <property type="entry name" value="Peptidase_M19"/>
    <property type="match status" value="1"/>
</dbReference>
<dbReference type="GeneID" id="98127120"/>
<evidence type="ECO:0000256" key="4">
    <source>
        <dbReference type="SAM" id="Phobius"/>
    </source>
</evidence>
<comment type="caution">
    <text evidence="5">The sequence shown here is derived from an EMBL/GenBank/DDBJ whole genome shotgun (WGS) entry which is preliminary data.</text>
</comment>
<organism evidence="5 6">
    <name type="scientific">Remersonia thermophila</name>
    <dbReference type="NCBI Taxonomy" id="72144"/>
    <lineage>
        <taxon>Eukaryota</taxon>
        <taxon>Fungi</taxon>
        <taxon>Dikarya</taxon>
        <taxon>Ascomycota</taxon>
        <taxon>Pezizomycotina</taxon>
        <taxon>Sordariomycetes</taxon>
        <taxon>Sordariomycetidae</taxon>
        <taxon>Sordariales</taxon>
        <taxon>Sordariales incertae sedis</taxon>
        <taxon>Remersonia</taxon>
    </lineage>
</organism>
<dbReference type="RefSeq" id="XP_070865207.1">
    <property type="nucleotide sequence ID" value="XM_071012476.1"/>
</dbReference>
<evidence type="ECO:0000256" key="3">
    <source>
        <dbReference type="SAM" id="MobiDB-lite"/>
    </source>
</evidence>
<evidence type="ECO:0000313" key="6">
    <source>
        <dbReference type="Proteomes" id="UP001600064"/>
    </source>
</evidence>
<keyword evidence="6" id="KW-1185">Reference proteome</keyword>
<keyword evidence="1 2" id="KW-0224">Dipeptidase</keyword>
<keyword evidence="2" id="KW-0645">Protease</keyword>
<feature type="transmembrane region" description="Helical" evidence="4">
    <location>
        <begin position="41"/>
        <end position="61"/>
    </location>
</feature>
<dbReference type="CDD" id="cd01301">
    <property type="entry name" value="rDP_like"/>
    <property type="match status" value="1"/>
</dbReference>
<keyword evidence="2" id="KW-0482">Metalloprotease</keyword>
<accession>A0ABR4D827</accession>
<dbReference type="PANTHER" id="PTHR10443">
    <property type="entry name" value="MICROSOMAL DIPEPTIDASE"/>
    <property type="match status" value="1"/>
</dbReference>
<comment type="cofactor">
    <cofactor evidence="2">
        <name>Zn(2+)</name>
        <dbReference type="ChEBI" id="CHEBI:29105"/>
    </cofactor>
</comment>
<sequence>MKTTPSLLEAAASMRGRGEGQKGGLERDEARASRRPARPAIMAWSLLIPLLMFVACVRWFASPACAGRHVGPNRPRSLEERAKRILSHTPLIDGHNDLAIFIRAYYNNHIHNESFSKPFAQGGLLGHVDIPRLRAGLSGGAFWSVFWPCPENGTDYSDENYHSGVRSTFQQIDLLARLRASYPSLFSPPTLAADEALHNFHHHQRQLISPLGIEGLHQIGNSPAVLRQFHALGVRYATLTHNCGNRFADAALWERPLRRAPPVWRGVSPAGRRLVREMNRLGMMVDLSHTSVETMLDVLGAGKAVDGTQDEPWEGSRAPVIFSHSSAYAVCPHPRNVPDEVLDAVAERQGLVMVNFNPEFISCVAAPGREDGLPAFYPANATLQQVVRHIMHIGDRIGYEHVGLGSDFDGIETTPRGLEDVSKFPDLVAELLRQGVSDEDAAKVVGGNLLRVWKEVEAVAREMQRAGEPPLEDDLPPLPSAESHGPRTGLGALSE</sequence>
<dbReference type="InterPro" id="IPR032466">
    <property type="entry name" value="Metal_Hydrolase"/>
</dbReference>
<keyword evidence="2" id="KW-0479">Metal-binding</keyword>
<feature type="compositionally biased region" description="Basic and acidic residues" evidence="3">
    <location>
        <begin position="16"/>
        <end position="32"/>
    </location>
</feature>
<dbReference type="PROSITE" id="PS51365">
    <property type="entry name" value="RENAL_DIPEPTIDASE_2"/>
    <property type="match status" value="1"/>
</dbReference>
<evidence type="ECO:0000313" key="5">
    <source>
        <dbReference type="EMBL" id="KAL2266480.1"/>
    </source>
</evidence>
<dbReference type="SUPFAM" id="SSF51556">
    <property type="entry name" value="Metallo-dependent hydrolases"/>
    <property type="match status" value="1"/>
</dbReference>
<dbReference type="InterPro" id="IPR008257">
    <property type="entry name" value="Pept_M19"/>
</dbReference>
<keyword evidence="4" id="KW-0812">Transmembrane</keyword>
<gene>
    <name evidence="5" type="ORF">VTJ83DRAFT_5832</name>
</gene>
<keyword evidence="4" id="KW-1133">Transmembrane helix</keyword>
<reference evidence="5 6" key="1">
    <citation type="journal article" date="2024" name="Commun. Biol.">
        <title>Comparative genomic analysis of thermophilic fungi reveals convergent evolutionary adaptations and gene losses.</title>
        <authorList>
            <person name="Steindorff A.S."/>
            <person name="Aguilar-Pontes M.V."/>
            <person name="Robinson A.J."/>
            <person name="Andreopoulos B."/>
            <person name="LaButti K."/>
            <person name="Kuo A."/>
            <person name="Mondo S."/>
            <person name="Riley R."/>
            <person name="Otillar R."/>
            <person name="Haridas S."/>
            <person name="Lipzen A."/>
            <person name="Grimwood J."/>
            <person name="Schmutz J."/>
            <person name="Clum A."/>
            <person name="Reid I.D."/>
            <person name="Moisan M.C."/>
            <person name="Butler G."/>
            <person name="Nguyen T.T.M."/>
            <person name="Dewar K."/>
            <person name="Conant G."/>
            <person name="Drula E."/>
            <person name="Henrissat B."/>
            <person name="Hansel C."/>
            <person name="Singer S."/>
            <person name="Hutchinson M.I."/>
            <person name="de Vries R.P."/>
            <person name="Natvig D.O."/>
            <person name="Powell A.J."/>
            <person name="Tsang A."/>
            <person name="Grigoriev I.V."/>
        </authorList>
    </citation>
    <scope>NUCLEOTIDE SEQUENCE [LARGE SCALE GENOMIC DNA]</scope>
    <source>
        <strain evidence="5 6">ATCC 22073</strain>
    </source>
</reference>
<name>A0ABR4D827_9PEZI</name>
<feature type="region of interest" description="Disordered" evidence="3">
    <location>
        <begin position="463"/>
        <end position="495"/>
    </location>
</feature>
<dbReference type="Proteomes" id="UP001600064">
    <property type="component" value="Unassembled WGS sequence"/>
</dbReference>
<evidence type="ECO:0000256" key="1">
    <source>
        <dbReference type="ARBA" id="ARBA00022997"/>
    </source>
</evidence>
<dbReference type="EMBL" id="JAZGUE010000005">
    <property type="protein sequence ID" value="KAL2266480.1"/>
    <property type="molecule type" value="Genomic_DNA"/>
</dbReference>
<feature type="region of interest" description="Disordered" evidence="3">
    <location>
        <begin position="12"/>
        <end position="32"/>
    </location>
</feature>
<dbReference type="Gene3D" id="3.20.20.140">
    <property type="entry name" value="Metal-dependent hydrolases"/>
    <property type="match status" value="1"/>
</dbReference>
<dbReference type="EC" id="3.4.13.19" evidence="2"/>
<keyword evidence="4" id="KW-0472">Membrane</keyword>
<comment type="similarity">
    <text evidence="2">Belongs to the metallo-dependent hydrolases superfamily. Peptidase M19 family.</text>
</comment>
<protein>
    <recommendedName>
        <fullName evidence="2">Dipeptidase</fullName>
        <ecNumber evidence="2">3.4.13.19</ecNumber>
    </recommendedName>
</protein>